<dbReference type="SUPFAM" id="SSF56219">
    <property type="entry name" value="DNase I-like"/>
    <property type="match status" value="1"/>
</dbReference>
<feature type="non-terminal residue" evidence="2">
    <location>
        <position position="1"/>
    </location>
</feature>
<reference evidence="2" key="1">
    <citation type="submission" date="2015-11" db="EMBL/GenBank/DDBJ databases">
        <title>De novo transcriptome assembly of four potential Pierce s Disease insect vectors from Arizona vineyards.</title>
        <authorList>
            <person name="Tassone E.E."/>
        </authorList>
    </citation>
    <scope>NUCLEOTIDE SEQUENCE</scope>
</reference>
<proteinExistence type="predicted"/>
<dbReference type="GO" id="GO:0003824">
    <property type="term" value="F:catalytic activity"/>
    <property type="evidence" value="ECO:0007669"/>
    <property type="project" value="InterPro"/>
</dbReference>
<sequence length="154" mass="17548">ECCMVEIKNIFLEKQSKLLVVGLYRNPITKNEPEFLKSMEVLLEHVDKRYKHILIAGDINIDMMGQSNSALKLNNLLVSNGMCSLVKFPTRITESSATFIDNIFTNINMNFIKLIGINTQLSDHDGQFLALLHTPIKHKSKITVHPNESIQMYT</sequence>
<dbReference type="PANTHER" id="PTHR33776:SF4">
    <property type="entry name" value="ENDONUCLEASE_EXONUCLEASE_PHOSPHATASE DOMAIN-CONTAINING PROTEIN"/>
    <property type="match status" value="1"/>
</dbReference>
<dbReference type="EMBL" id="GECU01026697">
    <property type="protein sequence ID" value="JAS81009.1"/>
    <property type="molecule type" value="Transcribed_RNA"/>
</dbReference>
<dbReference type="Pfam" id="PF14529">
    <property type="entry name" value="Exo_endo_phos_2"/>
    <property type="match status" value="1"/>
</dbReference>
<dbReference type="InterPro" id="IPR005135">
    <property type="entry name" value="Endo/exonuclease/phosphatase"/>
</dbReference>
<organism evidence="2">
    <name type="scientific">Homalodisca liturata</name>
    <dbReference type="NCBI Taxonomy" id="320908"/>
    <lineage>
        <taxon>Eukaryota</taxon>
        <taxon>Metazoa</taxon>
        <taxon>Ecdysozoa</taxon>
        <taxon>Arthropoda</taxon>
        <taxon>Hexapoda</taxon>
        <taxon>Insecta</taxon>
        <taxon>Pterygota</taxon>
        <taxon>Neoptera</taxon>
        <taxon>Paraneoptera</taxon>
        <taxon>Hemiptera</taxon>
        <taxon>Auchenorrhyncha</taxon>
        <taxon>Membracoidea</taxon>
        <taxon>Cicadellidae</taxon>
        <taxon>Cicadellinae</taxon>
        <taxon>Proconiini</taxon>
        <taxon>Homalodisca</taxon>
    </lineage>
</organism>
<dbReference type="Gene3D" id="3.60.10.10">
    <property type="entry name" value="Endonuclease/exonuclease/phosphatase"/>
    <property type="match status" value="1"/>
</dbReference>
<protein>
    <recommendedName>
        <fullName evidence="1">Endonuclease/exonuclease/phosphatase domain-containing protein</fullName>
    </recommendedName>
</protein>
<dbReference type="PANTHER" id="PTHR33776">
    <property type="entry name" value="ENDO/EXONUCLEASE/PHOSPHATASE DOMAIN-CONTAINING PROTEIN"/>
    <property type="match status" value="1"/>
</dbReference>
<evidence type="ECO:0000313" key="2">
    <source>
        <dbReference type="EMBL" id="JAS81009.1"/>
    </source>
</evidence>
<accession>A0A1B6I259</accession>
<evidence type="ECO:0000259" key="1">
    <source>
        <dbReference type="Pfam" id="PF14529"/>
    </source>
</evidence>
<feature type="non-terminal residue" evidence="2">
    <location>
        <position position="154"/>
    </location>
</feature>
<dbReference type="AlphaFoldDB" id="A0A1B6I259"/>
<gene>
    <name evidence="2" type="ORF">g.3449</name>
</gene>
<feature type="domain" description="Endonuclease/exonuclease/phosphatase" evidence="1">
    <location>
        <begin position="19"/>
        <end position="125"/>
    </location>
</feature>
<name>A0A1B6I259_9HEMI</name>
<dbReference type="InterPro" id="IPR036691">
    <property type="entry name" value="Endo/exonu/phosph_ase_sf"/>
</dbReference>